<evidence type="ECO:0000313" key="1">
    <source>
        <dbReference type="EMBL" id="QHU29468.1"/>
    </source>
</evidence>
<accession>A0A6C0LHY8</accession>
<organism evidence="1">
    <name type="scientific">viral metagenome</name>
    <dbReference type="NCBI Taxonomy" id="1070528"/>
    <lineage>
        <taxon>unclassified sequences</taxon>
        <taxon>metagenomes</taxon>
        <taxon>organismal metagenomes</taxon>
    </lineage>
</organism>
<dbReference type="AlphaFoldDB" id="A0A6C0LHY8"/>
<proteinExistence type="predicted"/>
<name>A0A6C0LHY8_9ZZZZ</name>
<evidence type="ECO:0008006" key="2">
    <source>
        <dbReference type="Google" id="ProtNLM"/>
    </source>
</evidence>
<reference evidence="1" key="1">
    <citation type="journal article" date="2020" name="Nature">
        <title>Giant virus diversity and host interactions through global metagenomics.</title>
        <authorList>
            <person name="Schulz F."/>
            <person name="Roux S."/>
            <person name="Paez-Espino D."/>
            <person name="Jungbluth S."/>
            <person name="Walsh D.A."/>
            <person name="Denef V.J."/>
            <person name="McMahon K.D."/>
            <person name="Konstantinidis K.T."/>
            <person name="Eloe-Fadrosh E.A."/>
            <person name="Kyrpides N.C."/>
            <person name="Woyke T."/>
        </authorList>
    </citation>
    <scope>NUCLEOTIDE SEQUENCE</scope>
    <source>
        <strain evidence="1">GVMAG-M-3300027804-48</strain>
    </source>
</reference>
<dbReference type="EMBL" id="MN740489">
    <property type="protein sequence ID" value="QHU29468.1"/>
    <property type="molecule type" value="Genomic_DNA"/>
</dbReference>
<sequence length="354" mass="41767">MTIFFKVKTDSSSSSSKSSNKTLEKRISYFKSVNQHIQSLHKHDPYNCFKFNNDIIAIGNDNDKNHIILDKKIGTKSAYGSVFISHFRQPNGKILTFTTKVVDSSKNYNNIEANVLEFLTELNVKYKICPNFPICYGVLRCNNFFQEQDKIKLNDKLNYKKLLFTFNELADNDLFHLFDTKQYTSKIVLNALSQIYMSIMFFHKHIQAYHTDCHAGNFLYHKIKPGGYFHYKINGNDYYIENIGFLWVIWDFGLIVPFKKIKYPIEEDFIYNKKYPINYDYLYILKKGLNHFNVINTRYIYNSLIKYTHVYDLTKMPQLVEEVLALLVKYSDGCFLTSLPSRNSKIINRVAYQY</sequence>
<protein>
    <recommendedName>
        <fullName evidence="2">Protein kinase domain-containing protein</fullName>
    </recommendedName>
</protein>